<evidence type="ECO:0000313" key="2">
    <source>
        <dbReference type="EMBL" id="KAF6392480.1"/>
    </source>
</evidence>
<comment type="caution">
    <text evidence="2">The sequence shown here is derived from an EMBL/GenBank/DDBJ whole genome shotgun (WGS) entry which is preliminary data.</text>
</comment>
<feature type="compositionally biased region" description="Pro residues" evidence="1">
    <location>
        <begin position="100"/>
        <end position="111"/>
    </location>
</feature>
<evidence type="ECO:0000313" key="3">
    <source>
        <dbReference type="Proteomes" id="UP000558488"/>
    </source>
</evidence>
<accession>A0A7J8B291</accession>
<reference evidence="2 3" key="1">
    <citation type="journal article" date="2020" name="Nature">
        <title>Six reference-quality genomes reveal evolution of bat adaptations.</title>
        <authorList>
            <person name="Jebb D."/>
            <person name="Huang Z."/>
            <person name="Pippel M."/>
            <person name="Hughes G.M."/>
            <person name="Lavrichenko K."/>
            <person name="Devanna P."/>
            <person name="Winkler S."/>
            <person name="Jermiin L.S."/>
            <person name="Skirmuntt E.C."/>
            <person name="Katzourakis A."/>
            <person name="Burkitt-Gray L."/>
            <person name="Ray D.A."/>
            <person name="Sullivan K.A.M."/>
            <person name="Roscito J.G."/>
            <person name="Kirilenko B.M."/>
            <person name="Davalos L.M."/>
            <person name="Corthals A.P."/>
            <person name="Power M.L."/>
            <person name="Jones G."/>
            <person name="Ransome R.D."/>
            <person name="Dechmann D.K.N."/>
            <person name="Locatelli A.G."/>
            <person name="Puechmaille S.J."/>
            <person name="Fedrigo O."/>
            <person name="Jarvis E.D."/>
            <person name="Hiller M."/>
            <person name="Vernes S.C."/>
            <person name="Myers E.W."/>
            <person name="Teeling E.C."/>
        </authorList>
    </citation>
    <scope>NUCLEOTIDE SEQUENCE [LARGE SCALE GENOMIC DNA]</scope>
    <source>
        <strain evidence="2">MPipKuh1</strain>
        <tissue evidence="2">Flight muscle</tissue>
    </source>
</reference>
<protein>
    <submittedName>
        <fullName evidence="2">Uncharacterized protein</fullName>
    </submittedName>
</protein>
<sequence length="123" mass="13598">MALPSVCSSIPPQPCGEKNSLFLCNPVWRDRQQMSTAKNISFLCVWWGAEREGLGEGGSHSQMLWILLGALPGIQEEHENGSPGHTEPIPWRFQPRVLKHPPPFPSRPIPLPQVLNQVSGLAT</sequence>
<keyword evidence="3" id="KW-1185">Reference proteome</keyword>
<dbReference type="EMBL" id="JACAGB010000001">
    <property type="protein sequence ID" value="KAF6392480.1"/>
    <property type="molecule type" value="Genomic_DNA"/>
</dbReference>
<dbReference type="AlphaFoldDB" id="A0A7J8B291"/>
<organism evidence="2 3">
    <name type="scientific">Pipistrellus kuhlii</name>
    <name type="common">Kuhl's pipistrelle</name>
    <dbReference type="NCBI Taxonomy" id="59472"/>
    <lineage>
        <taxon>Eukaryota</taxon>
        <taxon>Metazoa</taxon>
        <taxon>Chordata</taxon>
        <taxon>Craniata</taxon>
        <taxon>Vertebrata</taxon>
        <taxon>Euteleostomi</taxon>
        <taxon>Mammalia</taxon>
        <taxon>Eutheria</taxon>
        <taxon>Laurasiatheria</taxon>
        <taxon>Chiroptera</taxon>
        <taxon>Yangochiroptera</taxon>
        <taxon>Vespertilionidae</taxon>
        <taxon>Pipistrellus</taxon>
    </lineage>
</organism>
<name>A0A7J8B291_PIPKU</name>
<feature type="region of interest" description="Disordered" evidence="1">
    <location>
        <begin position="76"/>
        <end position="111"/>
    </location>
</feature>
<evidence type="ECO:0000256" key="1">
    <source>
        <dbReference type="SAM" id="MobiDB-lite"/>
    </source>
</evidence>
<proteinExistence type="predicted"/>
<gene>
    <name evidence="2" type="ORF">mPipKuh1_007694</name>
</gene>
<dbReference type="Proteomes" id="UP000558488">
    <property type="component" value="Unassembled WGS sequence"/>
</dbReference>